<dbReference type="GO" id="GO:0005886">
    <property type="term" value="C:plasma membrane"/>
    <property type="evidence" value="ECO:0007669"/>
    <property type="project" value="TreeGrafter"/>
</dbReference>
<keyword evidence="3" id="KW-1185">Reference proteome</keyword>
<dbReference type="PANTHER" id="PTHR13412">
    <property type="entry name" value="T-CELL IMMUNOMODULATORY PROTEIN HOMOLOG"/>
    <property type="match status" value="1"/>
</dbReference>
<dbReference type="PANTHER" id="PTHR13412:SF0">
    <property type="entry name" value="T-CELL IMMUNOMODULATORY PROTEIN"/>
    <property type="match status" value="1"/>
</dbReference>
<evidence type="ECO:0000313" key="2">
    <source>
        <dbReference type="EMBL" id="TNN68361.1"/>
    </source>
</evidence>
<keyword evidence="1" id="KW-0732">Signal</keyword>
<proteinExistence type="predicted"/>
<name>A0A4Z2HS38_9TELE</name>
<evidence type="ECO:0000313" key="3">
    <source>
        <dbReference type="Proteomes" id="UP000314294"/>
    </source>
</evidence>
<dbReference type="EMBL" id="SRLO01000191">
    <property type="protein sequence ID" value="TNN68361.1"/>
    <property type="molecule type" value="Genomic_DNA"/>
</dbReference>
<dbReference type="AlphaFoldDB" id="A0A4Z2HS38"/>
<dbReference type="Proteomes" id="UP000314294">
    <property type="component" value="Unassembled WGS sequence"/>
</dbReference>
<gene>
    <name evidence="2" type="primary">ITFG1_1</name>
    <name evidence="2" type="ORF">EYF80_021414</name>
</gene>
<accession>A0A4Z2HS38</accession>
<dbReference type="SUPFAM" id="SSF69318">
    <property type="entry name" value="Integrin alpha N-terminal domain"/>
    <property type="match status" value="1"/>
</dbReference>
<dbReference type="Pfam" id="PF13517">
    <property type="entry name" value="FG-GAP_3"/>
    <property type="match status" value="1"/>
</dbReference>
<organism evidence="2 3">
    <name type="scientific">Liparis tanakae</name>
    <name type="common">Tanaka's snailfish</name>
    <dbReference type="NCBI Taxonomy" id="230148"/>
    <lineage>
        <taxon>Eukaryota</taxon>
        <taxon>Metazoa</taxon>
        <taxon>Chordata</taxon>
        <taxon>Craniata</taxon>
        <taxon>Vertebrata</taxon>
        <taxon>Euteleostomi</taxon>
        <taxon>Actinopterygii</taxon>
        <taxon>Neopterygii</taxon>
        <taxon>Teleostei</taxon>
        <taxon>Neoteleostei</taxon>
        <taxon>Acanthomorphata</taxon>
        <taxon>Eupercaria</taxon>
        <taxon>Perciformes</taxon>
        <taxon>Cottioidei</taxon>
        <taxon>Cottales</taxon>
        <taxon>Liparidae</taxon>
        <taxon>Liparis</taxon>
    </lineage>
</organism>
<sequence>MHHCGPGLTPLPFLKPRESSAFALQDVTAELFGTENYGRVAAFGDFYADKQTDMFIIRGQSELVIFLADSKTPYFKPKINITKDIFPRDTVLTSVVPGDYDGDSQMDVLLTAQISKSKMTTVFIFWGNNHTLGTASTVNGCGGDMSGWLMLNKTFTDQPLVME</sequence>
<evidence type="ECO:0000256" key="1">
    <source>
        <dbReference type="ARBA" id="ARBA00022729"/>
    </source>
</evidence>
<reference evidence="2 3" key="1">
    <citation type="submission" date="2019-03" db="EMBL/GenBank/DDBJ databases">
        <title>First draft genome of Liparis tanakae, snailfish: a comprehensive survey of snailfish specific genes.</title>
        <authorList>
            <person name="Kim W."/>
            <person name="Song I."/>
            <person name="Jeong J.-H."/>
            <person name="Kim D."/>
            <person name="Kim S."/>
            <person name="Ryu S."/>
            <person name="Song J.Y."/>
            <person name="Lee S.K."/>
        </authorList>
    </citation>
    <scope>NUCLEOTIDE SEQUENCE [LARGE SCALE GENOMIC DNA]</scope>
    <source>
        <tissue evidence="2">Muscle</tissue>
    </source>
</reference>
<dbReference type="InterPro" id="IPR024881">
    <property type="entry name" value="Tip"/>
</dbReference>
<dbReference type="Gene3D" id="2.130.10.130">
    <property type="entry name" value="Integrin alpha, N-terminal"/>
    <property type="match status" value="1"/>
</dbReference>
<dbReference type="InterPro" id="IPR028994">
    <property type="entry name" value="Integrin_alpha_N"/>
</dbReference>
<dbReference type="InterPro" id="IPR013517">
    <property type="entry name" value="FG-GAP"/>
</dbReference>
<protein>
    <submittedName>
        <fullName evidence="2">T-cell immunomodulatory protein</fullName>
    </submittedName>
</protein>
<dbReference type="OrthoDB" id="10250728at2759"/>
<comment type="caution">
    <text evidence="2">The sequence shown here is derived from an EMBL/GenBank/DDBJ whole genome shotgun (WGS) entry which is preliminary data.</text>
</comment>